<name>A0A7Y8Y258_9FLAO</name>
<evidence type="ECO:0000256" key="2">
    <source>
        <dbReference type="SAM" id="Phobius"/>
    </source>
</evidence>
<protein>
    <submittedName>
        <fullName evidence="4">Energy transducer TonB</fullName>
    </submittedName>
</protein>
<accession>A0A7Y8Y258</accession>
<dbReference type="RefSeq" id="WP_176005825.1">
    <property type="nucleotide sequence ID" value="NZ_JABWMI010000010.1"/>
</dbReference>
<keyword evidence="2" id="KW-0812">Transmembrane</keyword>
<evidence type="ECO:0000313" key="4">
    <source>
        <dbReference type="EMBL" id="NYA71017.1"/>
    </source>
</evidence>
<comment type="caution">
    <text evidence="4">The sequence shown here is derived from an EMBL/GenBank/DDBJ whole genome shotgun (WGS) entry which is preliminary data.</text>
</comment>
<keyword evidence="2" id="KW-0472">Membrane</keyword>
<feature type="region of interest" description="Disordered" evidence="1">
    <location>
        <begin position="83"/>
        <end position="169"/>
    </location>
</feature>
<dbReference type="Gene3D" id="3.30.1150.10">
    <property type="match status" value="1"/>
</dbReference>
<dbReference type="InterPro" id="IPR037682">
    <property type="entry name" value="TonB_C"/>
</dbReference>
<dbReference type="Pfam" id="PF03544">
    <property type="entry name" value="TonB_C"/>
    <property type="match status" value="1"/>
</dbReference>
<dbReference type="Proteomes" id="UP000535020">
    <property type="component" value="Unassembled WGS sequence"/>
</dbReference>
<evidence type="ECO:0000256" key="1">
    <source>
        <dbReference type="SAM" id="MobiDB-lite"/>
    </source>
</evidence>
<feature type="domain" description="TonB C-terminal" evidence="3">
    <location>
        <begin position="204"/>
        <end position="263"/>
    </location>
</feature>
<dbReference type="InterPro" id="IPR051045">
    <property type="entry name" value="TonB-dependent_transducer"/>
</dbReference>
<dbReference type="PANTHER" id="PTHR33446">
    <property type="entry name" value="PROTEIN TONB-RELATED"/>
    <property type="match status" value="1"/>
</dbReference>
<proteinExistence type="predicted"/>
<gene>
    <name evidence="4" type="ORF">HZF10_08810</name>
</gene>
<organism evidence="4 5">
    <name type="scientific">Flavobacterium agri</name>
    <dbReference type="NCBI Taxonomy" id="2743471"/>
    <lineage>
        <taxon>Bacteria</taxon>
        <taxon>Pseudomonadati</taxon>
        <taxon>Bacteroidota</taxon>
        <taxon>Flavobacteriia</taxon>
        <taxon>Flavobacteriales</taxon>
        <taxon>Flavobacteriaceae</taxon>
        <taxon>Flavobacterium</taxon>
    </lineage>
</organism>
<dbReference type="AlphaFoldDB" id="A0A7Y8Y258"/>
<reference evidence="4 5" key="1">
    <citation type="submission" date="2020-07" db="EMBL/GenBank/DDBJ databases">
        <authorList>
            <person name="Sun Q."/>
        </authorList>
    </citation>
    <scope>NUCLEOTIDE SEQUENCE [LARGE SCALE GENOMIC DNA]</scope>
    <source>
        <strain evidence="4 5">MAH-1</strain>
    </source>
</reference>
<dbReference type="GO" id="GO:0055085">
    <property type="term" value="P:transmembrane transport"/>
    <property type="evidence" value="ECO:0007669"/>
    <property type="project" value="InterPro"/>
</dbReference>
<evidence type="ECO:0000313" key="5">
    <source>
        <dbReference type="Proteomes" id="UP000535020"/>
    </source>
</evidence>
<dbReference type="EMBL" id="JACBJI010000003">
    <property type="protein sequence ID" value="NYA71017.1"/>
    <property type="molecule type" value="Genomic_DNA"/>
</dbReference>
<dbReference type="SUPFAM" id="SSF74653">
    <property type="entry name" value="TolA/TonB C-terminal domain"/>
    <property type="match status" value="1"/>
</dbReference>
<dbReference type="PANTHER" id="PTHR33446:SF2">
    <property type="entry name" value="PROTEIN TONB"/>
    <property type="match status" value="1"/>
</dbReference>
<feature type="transmembrane region" description="Helical" evidence="2">
    <location>
        <begin position="37"/>
        <end position="57"/>
    </location>
</feature>
<keyword evidence="2" id="KW-1133">Transmembrane helix</keyword>
<dbReference type="GO" id="GO:0031992">
    <property type="term" value="F:energy transducer activity"/>
    <property type="evidence" value="ECO:0007669"/>
    <property type="project" value="TreeGrafter"/>
</dbReference>
<dbReference type="GO" id="GO:0098797">
    <property type="term" value="C:plasma membrane protein complex"/>
    <property type="evidence" value="ECO:0007669"/>
    <property type="project" value="TreeGrafter"/>
</dbReference>
<sequence>MSRTSIFEKRWLDLVFEGKNKAYGAYQLRLENPRTTLLAFFYGLLFIGGISGAGFLFSSFKSAPPGNLPEIPNDTIVLVNMDPPVQPEPPMVEPRRQPEAPPTSPQTPASWEHPVIVPEAEATPDPQPVGSPAETPGTTATGNPTTGAAAPGAGEPGIPNEPAGPVITTALDKQPSFPGGINEFYKKVAKGFNNPDMEDNAAVRIIVSFVIEKDGRMTDIKVLNKPGEKFEKEAIRVLKSIKDKWEPGVRNHQEMRTLFTLPITIKAE</sequence>
<keyword evidence="5" id="KW-1185">Reference proteome</keyword>
<evidence type="ECO:0000259" key="3">
    <source>
        <dbReference type="Pfam" id="PF03544"/>
    </source>
</evidence>
<feature type="compositionally biased region" description="Low complexity" evidence="1">
    <location>
        <begin position="132"/>
        <end position="165"/>
    </location>
</feature>